<sequence>MSWKSNFIQFSMIRTEATNDFLISRRTIIQSINNKWHNIKGSLNEFFANRTSFSTSLFSIGAEQRKNLFFQKQLLDMSCQWKNKIISSAFLSIY</sequence>
<evidence type="ECO:0000313" key="2">
    <source>
        <dbReference type="Proteomes" id="UP000276133"/>
    </source>
</evidence>
<proteinExistence type="predicted"/>
<evidence type="ECO:0000313" key="1">
    <source>
        <dbReference type="EMBL" id="RNA13140.1"/>
    </source>
</evidence>
<name>A0A3M7QP80_BRAPC</name>
<dbReference type="EMBL" id="REGN01005497">
    <property type="protein sequence ID" value="RNA13140.1"/>
    <property type="molecule type" value="Genomic_DNA"/>
</dbReference>
<gene>
    <name evidence="1" type="ORF">BpHYR1_019848</name>
</gene>
<accession>A0A3M7QP80</accession>
<organism evidence="1 2">
    <name type="scientific">Brachionus plicatilis</name>
    <name type="common">Marine rotifer</name>
    <name type="synonym">Brachionus muelleri</name>
    <dbReference type="NCBI Taxonomy" id="10195"/>
    <lineage>
        <taxon>Eukaryota</taxon>
        <taxon>Metazoa</taxon>
        <taxon>Spiralia</taxon>
        <taxon>Gnathifera</taxon>
        <taxon>Rotifera</taxon>
        <taxon>Eurotatoria</taxon>
        <taxon>Monogononta</taxon>
        <taxon>Pseudotrocha</taxon>
        <taxon>Ploima</taxon>
        <taxon>Brachionidae</taxon>
        <taxon>Brachionus</taxon>
    </lineage>
</organism>
<comment type="caution">
    <text evidence="1">The sequence shown here is derived from an EMBL/GenBank/DDBJ whole genome shotgun (WGS) entry which is preliminary data.</text>
</comment>
<keyword evidence="2" id="KW-1185">Reference proteome</keyword>
<dbReference type="AlphaFoldDB" id="A0A3M7QP80"/>
<dbReference type="Proteomes" id="UP000276133">
    <property type="component" value="Unassembled WGS sequence"/>
</dbReference>
<protein>
    <submittedName>
        <fullName evidence="1">Uncharacterized protein</fullName>
    </submittedName>
</protein>
<reference evidence="1 2" key="1">
    <citation type="journal article" date="2018" name="Sci. Rep.">
        <title>Genomic signatures of local adaptation to the degree of environmental predictability in rotifers.</title>
        <authorList>
            <person name="Franch-Gras L."/>
            <person name="Hahn C."/>
            <person name="Garcia-Roger E.M."/>
            <person name="Carmona M.J."/>
            <person name="Serra M."/>
            <person name="Gomez A."/>
        </authorList>
    </citation>
    <scope>NUCLEOTIDE SEQUENCE [LARGE SCALE GENOMIC DNA]</scope>
    <source>
        <strain evidence="1">HYR1</strain>
    </source>
</reference>